<dbReference type="AlphaFoldDB" id="A0A063BMJ3"/>
<dbReference type="GeneID" id="66067949"/>
<dbReference type="EMBL" id="BBTG02000031">
    <property type="protein sequence ID" value="GAO17572.1"/>
    <property type="molecule type" value="Genomic_DNA"/>
</dbReference>
<reference evidence="4" key="2">
    <citation type="journal article" date="2016" name="Genome Announc.">
        <title>Genome sequence of Ustilaginoidea virens IPU010, a rice pathogenic fungus causing false smut.</title>
        <authorList>
            <person name="Kumagai T."/>
            <person name="Ishii T."/>
            <person name="Terai G."/>
            <person name="Umemura M."/>
            <person name="Machida M."/>
            <person name="Asai K."/>
        </authorList>
    </citation>
    <scope>NUCLEOTIDE SEQUENCE [LARGE SCALE GENOMIC DNA]</scope>
    <source>
        <strain evidence="4">IPU010</strain>
    </source>
</reference>
<dbReference type="PANTHER" id="PTHR39598">
    <property type="entry name" value="AUSTINOL SYNTHESIS PROTEIN F-RELATED"/>
    <property type="match status" value="1"/>
</dbReference>
<dbReference type="KEGG" id="uvi:66067949"/>
<dbReference type="Gene3D" id="3.10.450.50">
    <property type="match status" value="1"/>
</dbReference>
<dbReference type="Proteomes" id="UP000027002">
    <property type="component" value="Chromosome 6"/>
</dbReference>
<reference evidence="1" key="1">
    <citation type="journal article" date="2016" name="Genome Announc.">
        <title>Genome Sequence of Ustilaginoidea virens IPU010, a Rice Pathogenic Fungus Causing False Smut.</title>
        <authorList>
            <person name="Kumagai T."/>
            <person name="Ishii T."/>
            <person name="Terai G."/>
            <person name="Umemura M."/>
            <person name="Machida M."/>
            <person name="Asai K."/>
        </authorList>
    </citation>
    <scope>NUCLEOTIDE SEQUENCE [LARGE SCALE GENOMIC DNA]</scope>
    <source>
        <strain evidence="1">IPU010</strain>
    </source>
</reference>
<evidence type="ECO:0000313" key="3">
    <source>
        <dbReference type="Proteomes" id="UP000027002"/>
    </source>
</evidence>
<dbReference type="EMBL" id="CP072758">
    <property type="protein sequence ID" value="QUC22931.1"/>
    <property type="molecule type" value="Genomic_DNA"/>
</dbReference>
<evidence type="ECO:0008006" key="5">
    <source>
        <dbReference type="Google" id="ProtNLM"/>
    </source>
</evidence>
<dbReference type="PANTHER" id="PTHR39598:SF1">
    <property type="entry name" value="AUSTINOID BIOSYNTHESIS CLUSTERS PROTEIN F-RELATED"/>
    <property type="match status" value="1"/>
</dbReference>
<dbReference type="SUPFAM" id="SSF54427">
    <property type="entry name" value="NTF2-like"/>
    <property type="match status" value="1"/>
</dbReference>
<gene>
    <name evidence="2" type="ORF">UV8b_07172</name>
    <name evidence="1" type="ORF">UVI_02047390</name>
</gene>
<reference evidence="2" key="3">
    <citation type="submission" date="2020-03" db="EMBL/GenBank/DDBJ databases">
        <title>A mixture of massive structural variations and highly conserved coding sequences in Ustilaginoidea virens genome.</title>
        <authorList>
            <person name="Zhang K."/>
            <person name="Zhao Z."/>
            <person name="Zhang Z."/>
            <person name="Li Y."/>
            <person name="Hsiang T."/>
            <person name="Sun W."/>
        </authorList>
    </citation>
    <scope>NUCLEOTIDE SEQUENCE</scope>
    <source>
        <strain evidence="2">UV-8b</strain>
    </source>
</reference>
<dbReference type="SMR" id="A0A063BMJ3"/>
<proteinExistence type="predicted"/>
<keyword evidence="3" id="KW-1185">Reference proteome</keyword>
<dbReference type="InterPro" id="IPR032710">
    <property type="entry name" value="NTF2-like_dom_sf"/>
</dbReference>
<dbReference type="InterPro" id="IPR050977">
    <property type="entry name" value="Fungal_Meroterpenoid_Isomerase"/>
</dbReference>
<dbReference type="HOGENOM" id="CLU_108113_4_1_1"/>
<evidence type="ECO:0000313" key="1">
    <source>
        <dbReference type="EMBL" id="GAO17572.1"/>
    </source>
</evidence>
<organism evidence="1 4">
    <name type="scientific">Ustilaginoidea virens</name>
    <name type="common">Rice false smut fungus</name>
    <name type="synonym">Villosiclava virens</name>
    <dbReference type="NCBI Taxonomy" id="1159556"/>
    <lineage>
        <taxon>Eukaryota</taxon>
        <taxon>Fungi</taxon>
        <taxon>Dikarya</taxon>
        <taxon>Ascomycota</taxon>
        <taxon>Pezizomycotina</taxon>
        <taxon>Sordariomycetes</taxon>
        <taxon>Hypocreomycetidae</taxon>
        <taxon>Hypocreales</taxon>
        <taxon>Clavicipitaceae</taxon>
        <taxon>Ustilaginoidea</taxon>
    </lineage>
</organism>
<dbReference type="Proteomes" id="UP000054053">
    <property type="component" value="Unassembled WGS sequence"/>
</dbReference>
<dbReference type="OrthoDB" id="3758478at2759"/>
<accession>A0A063BMJ3</accession>
<name>A0A063BMJ3_USTVR</name>
<evidence type="ECO:0000313" key="2">
    <source>
        <dbReference type="EMBL" id="QUC22931.1"/>
    </source>
</evidence>
<sequence>MHPANEADRVATALRATYVRFLEAFRNLDPGALASLKSPGCMHVFLPQSIGRRAMSIQEHAEYIRTLKGVLEDFQVEELETMVDPRARAVCAHVLATAESVHGAFSNEAVFWLRMSEDGARVVRVTEFADSATTSAYFGRLRRGSIASKV</sequence>
<dbReference type="STRING" id="1159556.A0A063BMJ3"/>
<protein>
    <recommendedName>
        <fullName evidence="5">SnoaL-like domain-containing protein</fullName>
    </recommendedName>
</protein>
<dbReference type="RefSeq" id="XP_043000604.1">
    <property type="nucleotide sequence ID" value="XM_043144669.1"/>
</dbReference>
<evidence type="ECO:0000313" key="4">
    <source>
        <dbReference type="Proteomes" id="UP000054053"/>
    </source>
</evidence>